<dbReference type="HOGENOM" id="CLU_1613406_0_0_1"/>
<name>A0A0E0B6P9_9ORYZ</name>
<sequence length="165" mass="18147">MPQRLLEQLAGAPCCATSDSDKNTIFSSPRVTVIAVVKMYLSRWSHSTEVPTHGHTIATECTELWRGCEGVRQSWLAELGWPAVGVWRCRRPGVGRRGAAGADKWNRRMEGSFVVADLLVGQPRDTKISGVVSDLVDGKGSSRLVVPFSYLLEPLPFLDRSAPRL</sequence>
<dbReference type="Gramene" id="OGLUM09G20550.1">
    <property type="protein sequence ID" value="OGLUM09G20550.1"/>
    <property type="gene ID" value="OGLUM09G20550"/>
</dbReference>
<protein>
    <submittedName>
        <fullName evidence="1">Uncharacterized protein</fullName>
    </submittedName>
</protein>
<accession>A0A0E0B6P9</accession>
<reference evidence="1" key="1">
    <citation type="submission" date="2015-04" db="UniProtKB">
        <authorList>
            <consortium name="EnsemblPlants"/>
        </authorList>
    </citation>
    <scope>IDENTIFICATION</scope>
</reference>
<dbReference type="AlphaFoldDB" id="A0A0E0B6P9"/>
<evidence type="ECO:0000313" key="2">
    <source>
        <dbReference type="Proteomes" id="UP000026961"/>
    </source>
</evidence>
<proteinExistence type="predicted"/>
<dbReference type="EnsemblPlants" id="OGLUM09G20550.1">
    <property type="protein sequence ID" value="OGLUM09G20550.1"/>
    <property type="gene ID" value="OGLUM09G20550"/>
</dbReference>
<reference evidence="1" key="2">
    <citation type="submission" date="2018-05" db="EMBL/GenBank/DDBJ databases">
        <title>OgluRS3 (Oryza glumaepatula Reference Sequence Version 3).</title>
        <authorList>
            <person name="Zhang J."/>
            <person name="Kudrna D."/>
            <person name="Lee S."/>
            <person name="Talag J."/>
            <person name="Welchert J."/>
            <person name="Wing R.A."/>
        </authorList>
    </citation>
    <scope>NUCLEOTIDE SEQUENCE [LARGE SCALE GENOMIC DNA]</scope>
</reference>
<evidence type="ECO:0000313" key="1">
    <source>
        <dbReference type="EnsemblPlants" id="OGLUM09G20550.1"/>
    </source>
</evidence>
<keyword evidence="2" id="KW-1185">Reference proteome</keyword>
<organism evidence="1">
    <name type="scientific">Oryza glumipatula</name>
    <dbReference type="NCBI Taxonomy" id="40148"/>
    <lineage>
        <taxon>Eukaryota</taxon>
        <taxon>Viridiplantae</taxon>
        <taxon>Streptophyta</taxon>
        <taxon>Embryophyta</taxon>
        <taxon>Tracheophyta</taxon>
        <taxon>Spermatophyta</taxon>
        <taxon>Magnoliopsida</taxon>
        <taxon>Liliopsida</taxon>
        <taxon>Poales</taxon>
        <taxon>Poaceae</taxon>
        <taxon>BOP clade</taxon>
        <taxon>Oryzoideae</taxon>
        <taxon>Oryzeae</taxon>
        <taxon>Oryzinae</taxon>
        <taxon>Oryza</taxon>
    </lineage>
</organism>
<dbReference type="Proteomes" id="UP000026961">
    <property type="component" value="Chromosome 9"/>
</dbReference>